<feature type="compositionally biased region" description="Basic and acidic residues" evidence="2">
    <location>
        <begin position="402"/>
        <end position="426"/>
    </location>
</feature>
<evidence type="ECO:0000256" key="1">
    <source>
        <dbReference type="ARBA" id="ARBA00040925"/>
    </source>
</evidence>
<feature type="compositionally biased region" description="Polar residues" evidence="2">
    <location>
        <begin position="434"/>
        <end position="444"/>
    </location>
</feature>
<protein>
    <recommendedName>
        <fullName evidence="1">UBX domain-containing protein 4</fullName>
    </recommendedName>
</protein>
<dbReference type="Pfam" id="PF23187">
    <property type="entry name" value="UBX7_N"/>
    <property type="match status" value="1"/>
</dbReference>
<dbReference type="PANTHER" id="PTHR46424:SF1">
    <property type="entry name" value="UBX DOMAIN-CONTAINING PROTEIN 4"/>
    <property type="match status" value="1"/>
</dbReference>
<dbReference type="WBParaSite" id="jg17339">
    <property type="protein sequence ID" value="jg17339"/>
    <property type="gene ID" value="jg17339"/>
</dbReference>
<dbReference type="SMART" id="SM00166">
    <property type="entry name" value="UBX"/>
    <property type="match status" value="1"/>
</dbReference>
<proteinExistence type="predicted"/>
<feature type="domain" description="UBX" evidence="3">
    <location>
        <begin position="255"/>
        <end position="330"/>
    </location>
</feature>
<dbReference type="Gene3D" id="3.10.20.90">
    <property type="entry name" value="Phosphatidylinositol 3-kinase Catalytic Subunit, Chain A, domain 1"/>
    <property type="match status" value="1"/>
</dbReference>
<feature type="region of interest" description="Disordered" evidence="2">
    <location>
        <begin position="383"/>
        <end position="444"/>
    </location>
</feature>
<dbReference type="Proteomes" id="UP000887574">
    <property type="component" value="Unplaced"/>
</dbReference>
<dbReference type="Pfam" id="PF00789">
    <property type="entry name" value="UBX"/>
    <property type="match status" value="1"/>
</dbReference>
<dbReference type="InterPro" id="IPR029071">
    <property type="entry name" value="Ubiquitin-like_domsf"/>
</dbReference>
<dbReference type="PROSITE" id="PS50033">
    <property type="entry name" value="UBX"/>
    <property type="match status" value="1"/>
</dbReference>
<dbReference type="GO" id="GO:0036503">
    <property type="term" value="P:ERAD pathway"/>
    <property type="evidence" value="ECO:0007669"/>
    <property type="project" value="TreeGrafter"/>
</dbReference>
<dbReference type="InterPro" id="IPR001012">
    <property type="entry name" value="UBX_dom"/>
</dbReference>
<keyword evidence="4" id="KW-1185">Reference proteome</keyword>
<feature type="region of interest" description="Disordered" evidence="2">
    <location>
        <begin position="167"/>
        <end position="190"/>
    </location>
</feature>
<dbReference type="AlphaFoldDB" id="A0A915DAY8"/>
<dbReference type="SUPFAM" id="SSF54236">
    <property type="entry name" value="Ubiquitin-like"/>
    <property type="match status" value="1"/>
</dbReference>
<evidence type="ECO:0000313" key="5">
    <source>
        <dbReference type="WBParaSite" id="jg17339"/>
    </source>
</evidence>
<reference evidence="5" key="1">
    <citation type="submission" date="2022-11" db="UniProtKB">
        <authorList>
            <consortium name="WormBaseParasite"/>
        </authorList>
    </citation>
    <scope>IDENTIFICATION</scope>
</reference>
<evidence type="ECO:0000256" key="2">
    <source>
        <dbReference type="SAM" id="MobiDB-lite"/>
    </source>
</evidence>
<dbReference type="GO" id="GO:0005783">
    <property type="term" value="C:endoplasmic reticulum"/>
    <property type="evidence" value="ECO:0007669"/>
    <property type="project" value="TreeGrafter"/>
</dbReference>
<evidence type="ECO:0000259" key="3">
    <source>
        <dbReference type="PROSITE" id="PS50033"/>
    </source>
</evidence>
<sequence>MVDWFSGSVTEAITAYQEKKGLLVVYIHHNEGENDSNTINFNQLWEKLGNGFFTGIPAITIRLTKDSEGAKQFSEFFPTPIFPVCYVLGLNGQPLEVITAVEPLTEHRLRTSLKKGIKLYADQLKEQGIEVPKAIESLNDPVLGTANETLANTPDVELTEEERLKKCPERLEQKRKEDAQKKEEEQRQKELNRIKEGKALLDVREKQKEREMLEAIESRPGQRGPSKEADWRRYYKKEEEIPAPAAAPAQPNKPVNSEECRIQCKFPNGSAMIKTFPSKSPLQAVVDAVKEDGRQKGPFLLVQAFPRRQLTELDKSLLDLSLTPSSALLVVPDDNQTQKRRRDVIINREDGYFKLLFGFFYTPILGIIRFISSLFNFPVGTPQPVTSSGPSSSAPSSSQQKKSKEPKEGSQRTRREGNIARLRNDADSSDENEATWNGNSTQQL</sequence>
<dbReference type="PANTHER" id="PTHR46424">
    <property type="entry name" value="UBX DOMAIN-CONTAINING PROTEIN 4"/>
    <property type="match status" value="1"/>
</dbReference>
<name>A0A915DAY8_9BILA</name>
<accession>A0A915DAY8</accession>
<organism evidence="4 5">
    <name type="scientific">Ditylenchus dipsaci</name>
    <dbReference type="NCBI Taxonomy" id="166011"/>
    <lineage>
        <taxon>Eukaryota</taxon>
        <taxon>Metazoa</taxon>
        <taxon>Ecdysozoa</taxon>
        <taxon>Nematoda</taxon>
        <taxon>Chromadorea</taxon>
        <taxon>Rhabditida</taxon>
        <taxon>Tylenchina</taxon>
        <taxon>Tylenchomorpha</taxon>
        <taxon>Sphaerularioidea</taxon>
        <taxon>Anguinidae</taxon>
        <taxon>Anguininae</taxon>
        <taxon>Ditylenchus</taxon>
    </lineage>
</organism>
<evidence type="ECO:0000313" key="4">
    <source>
        <dbReference type="Proteomes" id="UP000887574"/>
    </source>
</evidence>
<feature type="compositionally biased region" description="Low complexity" evidence="2">
    <location>
        <begin position="387"/>
        <end position="400"/>
    </location>
</feature>